<dbReference type="GO" id="GO:0046872">
    <property type="term" value="F:metal ion binding"/>
    <property type="evidence" value="ECO:0007669"/>
    <property type="project" value="UniProtKB-KW"/>
</dbReference>
<dbReference type="Gene3D" id="3.30.460.90">
    <property type="match status" value="1"/>
</dbReference>
<dbReference type="Gene3D" id="1.10.1410.40">
    <property type="match status" value="1"/>
</dbReference>
<evidence type="ECO:0000256" key="6">
    <source>
        <dbReference type="ARBA" id="ARBA00022741"/>
    </source>
</evidence>
<dbReference type="InterPro" id="IPR046906">
    <property type="entry name" value="Mab-21_HhH/H2TH-like"/>
</dbReference>
<protein>
    <submittedName>
        <fullName evidence="11">Uncharacterized protein</fullName>
    </submittedName>
</protein>
<dbReference type="GO" id="GO:0005524">
    <property type="term" value="F:ATP binding"/>
    <property type="evidence" value="ECO:0007669"/>
    <property type="project" value="UniProtKB-KW"/>
</dbReference>
<feature type="domain" description="Mab-21-like HhH/H2TH-like" evidence="10">
    <location>
        <begin position="286"/>
        <end position="362"/>
    </location>
</feature>
<evidence type="ECO:0000256" key="7">
    <source>
        <dbReference type="ARBA" id="ARBA00022840"/>
    </source>
</evidence>
<dbReference type="EMBL" id="NEDP02076647">
    <property type="protein sequence ID" value="OWF36283.1"/>
    <property type="molecule type" value="Genomic_DNA"/>
</dbReference>
<organism evidence="11 12">
    <name type="scientific">Mizuhopecten yessoensis</name>
    <name type="common">Japanese scallop</name>
    <name type="synonym">Patinopecten yessoensis</name>
    <dbReference type="NCBI Taxonomy" id="6573"/>
    <lineage>
        <taxon>Eukaryota</taxon>
        <taxon>Metazoa</taxon>
        <taxon>Spiralia</taxon>
        <taxon>Lophotrochozoa</taxon>
        <taxon>Mollusca</taxon>
        <taxon>Bivalvia</taxon>
        <taxon>Autobranchia</taxon>
        <taxon>Pteriomorphia</taxon>
        <taxon>Pectinida</taxon>
        <taxon>Pectinoidea</taxon>
        <taxon>Pectinidae</taxon>
        <taxon>Mizuhopecten</taxon>
    </lineage>
</organism>
<comment type="similarity">
    <text evidence="2">Belongs to the mab-21 family.</text>
</comment>
<dbReference type="Proteomes" id="UP000242188">
    <property type="component" value="Unassembled WGS sequence"/>
</dbReference>
<sequence length="435" mass="48793">MADSGNGDAWYAHGVSAPNCWLPPSNDDSVWCGPEDKELKRFYDDNVNIRGASFQGVQVQIDQLLKSLYTELKRAESTHPFLRLKPFLKQGGSREGLKVGAANEFDALLPFTFDGITAKVIETPENNLPPGLAEICIKKISNKVAIRPVELFVGRDGERYVSSQVFHDKLFKGLIDTAVQKFNQDPSLSSFNIRRQASAPAIKLDVIINGQMVSIDVVPGFEISAISSSLRKFVVTRWIPSSKNVTRTVRIQDPATVWRVSHSHFEMHIFDKWGVENVTGKRLVRAARILKGLRVEDKDRNCSSQLHHVLTSYHIKNVLLHSLLCLTKVNAVSLSSVSEALGYLVFMLKSALTRSKLPQFFSFNPSLGSFFPDYAFHIRSTPVVNLFEERSDGEIQQVRADLTKALKHFNLQQLLDKTQHVDTCAIKPFLDNVEA</sequence>
<reference evidence="11 12" key="1">
    <citation type="journal article" date="2017" name="Nat. Ecol. Evol.">
        <title>Scallop genome provides insights into evolution of bilaterian karyotype and development.</title>
        <authorList>
            <person name="Wang S."/>
            <person name="Zhang J."/>
            <person name="Jiao W."/>
            <person name="Li J."/>
            <person name="Xun X."/>
            <person name="Sun Y."/>
            <person name="Guo X."/>
            <person name="Huan P."/>
            <person name="Dong B."/>
            <person name="Zhang L."/>
            <person name="Hu X."/>
            <person name="Sun X."/>
            <person name="Wang J."/>
            <person name="Zhao C."/>
            <person name="Wang Y."/>
            <person name="Wang D."/>
            <person name="Huang X."/>
            <person name="Wang R."/>
            <person name="Lv J."/>
            <person name="Li Y."/>
            <person name="Zhang Z."/>
            <person name="Liu B."/>
            <person name="Lu W."/>
            <person name="Hui Y."/>
            <person name="Liang J."/>
            <person name="Zhou Z."/>
            <person name="Hou R."/>
            <person name="Li X."/>
            <person name="Liu Y."/>
            <person name="Li H."/>
            <person name="Ning X."/>
            <person name="Lin Y."/>
            <person name="Zhao L."/>
            <person name="Xing Q."/>
            <person name="Dou J."/>
            <person name="Li Y."/>
            <person name="Mao J."/>
            <person name="Guo H."/>
            <person name="Dou H."/>
            <person name="Li T."/>
            <person name="Mu C."/>
            <person name="Jiang W."/>
            <person name="Fu Q."/>
            <person name="Fu X."/>
            <person name="Miao Y."/>
            <person name="Liu J."/>
            <person name="Yu Q."/>
            <person name="Li R."/>
            <person name="Liao H."/>
            <person name="Li X."/>
            <person name="Kong Y."/>
            <person name="Jiang Z."/>
            <person name="Chourrout D."/>
            <person name="Li R."/>
            <person name="Bao Z."/>
        </authorList>
    </citation>
    <scope>NUCLEOTIDE SEQUENCE [LARGE SCALE GENOMIC DNA]</scope>
    <source>
        <strain evidence="11 12">PY_sf001</strain>
    </source>
</reference>
<dbReference type="InterPro" id="IPR046903">
    <property type="entry name" value="Mab-21-like_nuc_Trfase"/>
</dbReference>
<keyword evidence="8" id="KW-0460">Magnesium</keyword>
<evidence type="ECO:0000313" key="12">
    <source>
        <dbReference type="Proteomes" id="UP000242188"/>
    </source>
</evidence>
<feature type="domain" description="Mab-21-like nucleotidyltransferase" evidence="9">
    <location>
        <begin position="95"/>
        <end position="269"/>
    </location>
</feature>
<evidence type="ECO:0000256" key="1">
    <source>
        <dbReference type="ARBA" id="ARBA00001946"/>
    </source>
</evidence>
<evidence type="ECO:0000259" key="9">
    <source>
        <dbReference type="Pfam" id="PF03281"/>
    </source>
</evidence>
<comment type="caution">
    <text evidence="11">The sequence shown here is derived from an EMBL/GenBank/DDBJ whole genome shotgun (WGS) entry which is preliminary data.</text>
</comment>
<dbReference type="Pfam" id="PF20266">
    <property type="entry name" value="Mab-21_C"/>
    <property type="match status" value="1"/>
</dbReference>
<accession>A0A210PIH8</accession>
<dbReference type="InterPro" id="IPR024810">
    <property type="entry name" value="MAB21L/cGLR"/>
</dbReference>
<evidence type="ECO:0000313" key="11">
    <source>
        <dbReference type="EMBL" id="OWF36283.1"/>
    </source>
</evidence>
<keyword evidence="12" id="KW-1185">Reference proteome</keyword>
<dbReference type="OrthoDB" id="6055534at2759"/>
<keyword evidence="6" id="KW-0547">Nucleotide-binding</keyword>
<evidence type="ECO:0000256" key="5">
    <source>
        <dbReference type="ARBA" id="ARBA00022723"/>
    </source>
</evidence>
<keyword evidence="7" id="KW-0067">ATP-binding</keyword>
<dbReference type="PANTHER" id="PTHR10656:SF42">
    <property type="entry name" value="CYCLIC GMP-AMP SYNTHASE-LIKE PROTEIN-RELATED"/>
    <property type="match status" value="1"/>
</dbReference>
<dbReference type="SMART" id="SM01265">
    <property type="entry name" value="Mab-21"/>
    <property type="match status" value="1"/>
</dbReference>
<evidence type="ECO:0000256" key="3">
    <source>
        <dbReference type="ARBA" id="ARBA00022679"/>
    </source>
</evidence>
<gene>
    <name evidence="11" type="ORF">KP79_PYT03223</name>
</gene>
<evidence type="ECO:0000256" key="4">
    <source>
        <dbReference type="ARBA" id="ARBA00022695"/>
    </source>
</evidence>
<dbReference type="Pfam" id="PF03281">
    <property type="entry name" value="Mab-21"/>
    <property type="match status" value="1"/>
</dbReference>
<proteinExistence type="inferred from homology"/>
<dbReference type="GO" id="GO:0016779">
    <property type="term" value="F:nucleotidyltransferase activity"/>
    <property type="evidence" value="ECO:0007669"/>
    <property type="project" value="UniProtKB-KW"/>
</dbReference>
<evidence type="ECO:0000256" key="2">
    <source>
        <dbReference type="ARBA" id="ARBA00008307"/>
    </source>
</evidence>
<name>A0A210PIH8_MIZYE</name>
<evidence type="ECO:0000259" key="10">
    <source>
        <dbReference type="Pfam" id="PF20266"/>
    </source>
</evidence>
<dbReference type="PANTHER" id="PTHR10656">
    <property type="entry name" value="CELL FATE DETERMINING PROTEIN MAB21-RELATED"/>
    <property type="match status" value="1"/>
</dbReference>
<comment type="cofactor">
    <cofactor evidence="1">
        <name>Mg(2+)</name>
        <dbReference type="ChEBI" id="CHEBI:18420"/>
    </cofactor>
</comment>
<evidence type="ECO:0000256" key="8">
    <source>
        <dbReference type="ARBA" id="ARBA00022842"/>
    </source>
</evidence>
<keyword evidence="3" id="KW-0808">Transferase</keyword>
<dbReference type="AlphaFoldDB" id="A0A210PIH8"/>
<keyword evidence="5" id="KW-0479">Metal-binding</keyword>
<keyword evidence="4" id="KW-0548">Nucleotidyltransferase</keyword>